<reference evidence="5 6" key="1">
    <citation type="submission" date="2011-02" db="EMBL/GenBank/DDBJ databases">
        <title>The Genome Sequence of Sphaeroforma arctica JP610.</title>
        <authorList>
            <consortium name="The Broad Institute Genome Sequencing Platform"/>
            <person name="Russ C."/>
            <person name="Cuomo C."/>
            <person name="Young S.K."/>
            <person name="Zeng Q."/>
            <person name="Gargeya S."/>
            <person name="Alvarado L."/>
            <person name="Berlin A."/>
            <person name="Chapman S.B."/>
            <person name="Chen Z."/>
            <person name="Freedman E."/>
            <person name="Gellesch M."/>
            <person name="Goldberg J."/>
            <person name="Griggs A."/>
            <person name="Gujja S."/>
            <person name="Heilman E."/>
            <person name="Heiman D."/>
            <person name="Howarth C."/>
            <person name="Mehta T."/>
            <person name="Neiman D."/>
            <person name="Pearson M."/>
            <person name="Roberts A."/>
            <person name="Saif S."/>
            <person name="Shea T."/>
            <person name="Shenoy N."/>
            <person name="Sisk P."/>
            <person name="Stolte C."/>
            <person name="Sykes S."/>
            <person name="White J."/>
            <person name="Yandava C."/>
            <person name="Burger G."/>
            <person name="Gray M.W."/>
            <person name="Holland P.W.H."/>
            <person name="King N."/>
            <person name="Lang F.B.F."/>
            <person name="Roger A.J."/>
            <person name="Ruiz-Trillo I."/>
            <person name="Haas B."/>
            <person name="Nusbaum C."/>
            <person name="Birren B."/>
        </authorList>
    </citation>
    <scope>NUCLEOTIDE SEQUENCE [LARGE SCALE GENOMIC DNA]</scope>
    <source>
        <strain evidence="5 6">JP610</strain>
    </source>
</reference>
<feature type="compositionally biased region" description="Basic and acidic residues" evidence="4">
    <location>
        <begin position="230"/>
        <end position="241"/>
    </location>
</feature>
<evidence type="ECO:0000313" key="5">
    <source>
        <dbReference type="EMBL" id="KNC84772.1"/>
    </source>
</evidence>
<dbReference type="PROSITE" id="PS50088">
    <property type="entry name" value="ANK_REPEAT"/>
    <property type="match status" value="1"/>
</dbReference>
<dbReference type="GeneID" id="25903518"/>
<dbReference type="SMART" id="SM00248">
    <property type="entry name" value="ANK"/>
    <property type="match status" value="7"/>
</dbReference>
<evidence type="ECO:0000256" key="3">
    <source>
        <dbReference type="PROSITE-ProRule" id="PRU00023"/>
    </source>
</evidence>
<dbReference type="PANTHER" id="PTHR24198">
    <property type="entry name" value="ANKYRIN REPEAT AND PROTEIN KINASE DOMAIN-CONTAINING PROTEIN"/>
    <property type="match status" value="1"/>
</dbReference>
<accession>A0A0L0G6W7</accession>
<dbReference type="eggNOG" id="KOG4177">
    <property type="taxonomic scope" value="Eukaryota"/>
</dbReference>
<dbReference type="InterPro" id="IPR002110">
    <property type="entry name" value="Ankyrin_rpt"/>
</dbReference>
<dbReference type="PANTHER" id="PTHR24198:SF165">
    <property type="entry name" value="ANKYRIN REPEAT-CONTAINING PROTEIN-RELATED"/>
    <property type="match status" value="1"/>
</dbReference>
<dbReference type="InterPro" id="IPR036770">
    <property type="entry name" value="Ankyrin_rpt-contain_sf"/>
</dbReference>
<dbReference type="STRING" id="667725.A0A0L0G6W7"/>
<keyword evidence="6" id="KW-1185">Reference proteome</keyword>
<dbReference type="AlphaFoldDB" id="A0A0L0G6W7"/>
<feature type="compositionally biased region" description="Polar residues" evidence="4">
    <location>
        <begin position="215"/>
        <end position="229"/>
    </location>
</feature>
<proteinExistence type="predicted"/>
<gene>
    <name evidence="5" type="ORF">SARC_03014</name>
</gene>
<protein>
    <submittedName>
        <fullName evidence="5">Uncharacterized protein</fullName>
    </submittedName>
</protein>
<evidence type="ECO:0000256" key="4">
    <source>
        <dbReference type="SAM" id="MobiDB-lite"/>
    </source>
</evidence>
<keyword evidence="2 3" id="KW-0040">ANK repeat</keyword>
<dbReference type="Gene3D" id="1.25.40.20">
    <property type="entry name" value="Ankyrin repeat-containing domain"/>
    <property type="match status" value="2"/>
</dbReference>
<feature type="repeat" description="ANK" evidence="3">
    <location>
        <begin position="477"/>
        <end position="510"/>
    </location>
</feature>
<feature type="region of interest" description="Disordered" evidence="4">
    <location>
        <begin position="212"/>
        <end position="241"/>
    </location>
</feature>
<dbReference type="PROSITE" id="PS50297">
    <property type="entry name" value="ANK_REP_REGION"/>
    <property type="match status" value="1"/>
</dbReference>
<sequence length="585" mass="64617">MVVTPMAKGLFALKANAFNGNKDCQHSMITGYENTSTLNHGEQTYTAQHEFTPNASSDSLFSSKIDADQSTLRESQQTTSRFASTLRFVSALFGAAEIDDETEQAQKNDIQNDITSSTVSMYKSVTIRPIEGRVNDDGLCSDDVFLGMVPSVDTELHRVLYRFSAGGADNNKTKGVNINTISSGSCSDMLDRLSLQKQPINDDKQYRAPMRQCVKSRQQGTSGSKPSRSTLEHNSRYADHEQDVKETRRFFMDVKYTPIRKVEQNLPSIDDIELNRAVEDEHISKIRHLIQERKISIEANGKSQPLLCLAVQKDSLAVVEELIIQGADPNCVWQEKTCIYMAYTAGRIDMMRALLRAGAIPEMAKSKMRLSLAQSTLLYKAVEEGNVQAASVILPFIPSVNVGKSGRSIVHAAANIGSCEMMKALHEGAASKGEKLDYNTRYCDETVLIQAARGGHLELLSFLLEGDKVAVNDKDESGRTALHHAAAKPDSLESVQLLLDAGADTKILDNNGRTAQRMAAIHKHEAVIDLFERMETTFPEVSLMMLARHALKRFTSTMKRDTVCANLPSEVAKLVLNPLHEQLSA</sequence>
<evidence type="ECO:0000256" key="1">
    <source>
        <dbReference type="ARBA" id="ARBA00022737"/>
    </source>
</evidence>
<dbReference type="EMBL" id="KQ241741">
    <property type="protein sequence ID" value="KNC84772.1"/>
    <property type="molecule type" value="Genomic_DNA"/>
</dbReference>
<name>A0A0L0G6W7_9EUKA</name>
<evidence type="ECO:0000313" key="6">
    <source>
        <dbReference type="Proteomes" id="UP000054560"/>
    </source>
</evidence>
<dbReference type="Proteomes" id="UP000054560">
    <property type="component" value="Unassembled WGS sequence"/>
</dbReference>
<keyword evidence="1" id="KW-0677">Repeat</keyword>
<dbReference type="Pfam" id="PF12796">
    <property type="entry name" value="Ank_2"/>
    <property type="match status" value="1"/>
</dbReference>
<organism evidence="5 6">
    <name type="scientific">Sphaeroforma arctica JP610</name>
    <dbReference type="NCBI Taxonomy" id="667725"/>
    <lineage>
        <taxon>Eukaryota</taxon>
        <taxon>Ichthyosporea</taxon>
        <taxon>Ichthyophonida</taxon>
        <taxon>Sphaeroforma</taxon>
    </lineage>
</organism>
<dbReference type="OrthoDB" id="195446at2759"/>
<dbReference type="RefSeq" id="XP_014158674.1">
    <property type="nucleotide sequence ID" value="XM_014303199.1"/>
</dbReference>
<evidence type="ECO:0000256" key="2">
    <source>
        <dbReference type="ARBA" id="ARBA00023043"/>
    </source>
</evidence>
<dbReference type="SUPFAM" id="SSF48403">
    <property type="entry name" value="Ankyrin repeat"/>
    <property type="match status" value="1"/>
</dbReference>